<feature type="binding site" evidence="7">
    <location>
        <position position="186"/>
    </location>
    <ligand>
        <name>S-adenosyl-L-methionine</name>
        <dbReference type="ChEBI" id="CHEBI:59789"/>
    </ligand>
</feature>
<keyword evidence="4 6" id="KW-0808">Transferase</keyword>
<organism evidence="8">
    <name type="scientific">Aplanochytrium stocchinoi</name>
    <dbReference type="NCBI Taxonomy" id="215587"/>
    <lineage>
        <taxon>Eukaryota</taxon>
        <taxon>Sar</taxon>
        <taxon>Stramenopiles</taxon>
        <taxon>Bigyra</taxon>
        <taxon>Labyrinthulomycetes</taxon>
        <taxon>Thraustochytrida</taxon>
        <taxon>Thraustochytriidae</taxon>
        <taxon>Aplanochytrium</taxon>
    </lineage>
</organism>
<dbReference type="EMBL" id="HBIN01003573">
    <property type="protein sequence ID" value="CAE0432138.1"/>
    <property type="molecule type" value="Transcribed_RNA"/>
</dbReference>
<dbReference type="SUPFAM" id="SSF53335">
    <property type="entry name" value="S-adenosyl-L-methionine-dependent methyltransferases"/>
    <property type="match status" value="1"/>
</dbReference>
<feature type="binding site" evidence="7">
    <location>
        <position position="59"/>
    </location>
    <ligand>
        <name>S-adenosyl-L-methionine</name>
        <dbReference type="ChEBI" id="CHEBI:59789"/>
    </ligand>
</feature>
<dbReference type="Pfam" id="PF04072">
    <property type="entry name" value="LCM"/>
    <property type="match status" value="1"/>
</dbReference>
<keyword evidence="5 6" id="KW-0949">S-adenosyl-L-methionine</keyword>
<feature type="binding site" evidence="7">
    <location>
        <position position="84"/>
    </location>
    <ligand>
        <name>S-adenosyl-L-methionine</name>
        <dbReference type="ChEBI" id="CHEBI:59789"/>
    </ligand>
</feature>
<dbReference type="EC" id="2.1.1.233" evidence="6"/>
<evidence type="ECO:0000256" key="2">
    <source>
        <dbReference type="ARBA" id="ARBA00010703"/>
    </source>
</evidence>
<comment type="similarity">
    <text evidence="2 6">Belongs to the methyltransferase superfamily. LCMT family.</text>
</comment>
<dbReference type="PANTHER" id="PTHR13600:SF21">
    <property type="entry name" value="LEUCINE CARBOXYL METHYLTRANSFERASE 1"/>
    <property type="match status" value="1"/>
</dbReference>
<dbReference type="Gene3D" id="3.40.50.150">
    <property type="entry name" value="Vaccinia Virus protein VP39"/>
    <property type="match status" value="1"/>
</dbReference>
<dbReference type="PIRSF" id="PIRSF016305">
    <property type="entry name" value="LCM_mtfrase"/>
    <property type="match status" value="1"/>
</dbReference>
<reference evidence="8" key="1">
    <citation type="submission" date="2021-01" db="EMBL/GenBank/DDBJ databases">
        <authorList>
            <person name="Corre E."/>
            <person name="Pelletier E."/>
            <person name="Niang G."/>
            <person name="Scheremetjew M."/>
            <person name="Finn R."/>
            <person name="Kale V."/>
            <person name="Holt S."/>
            <person name="Cochrane G."/>
            <person name="Meng A."/>
            <person name="Brown T."/>
            <person name="Cohen L."/>
        </authorList>
    </citation>
    <scope>NUCLEOTIDE SEQUENCE</scope>
    <source>
        <strain evidence="8">GSBS06</strain>
    </source>
</reference>
<dbReference type="InterPro" id="IPR029063">
    <property type="entry name" value="SAM-dependent_MTases_sf"/>
</dbReference>
<dbReference type="FunFam" id="3.40.50.150:FF:000092">
    <property type="entry name" value="Leucine carboxyl methyltransferase 1"/>
    <property type="match status" value="1"/>
</dbReference>
<keyword evidence="3 6" id="KW-0489">Methyltransferase</keyword>
<gene>
    <name evidence="8" type="ORF">ASTO00021_LOCUS2467</name>
</gene>
<dbReference type="InterPro" id="IPR007213">
    <property type="entry name" value="Ppm1/Ppm2/Tcmp"/>
</dbReference>
<evidence type="ECO:0000256" key="4">
    <source>
        <dbReference type="ARBA" id="ARBA00022679"/>
    </source>
</evidence>
<feature type="binding site" evidence="7">
    <location>
        <begin position="158"/>
        <end position="159"/>
    </location>
    <ligand>
        <name>S-adenosyl-L-methionine</name>
        <dbReference type="ChEBI" id="CHEBI:59789"/>
    </ligand>
</feature>
<dbReference type="InterPro" id="IPR016651">
    <property type="entry name" value="LCMT1"/>
</dbReference>
<evidence type="ECO:0000256" key="1">
    <source>
        <dbReference type="ARBA" id="ARBA00000724"/>
    </source>
</evidence>
<comment type="function">
    <text evidence="6">Methylates the carboxyl group of the C-terminal leucine residue of protein phosphatase 2A catalytic subunits to form alpha-leucine ester residues.</text>
</comment>
<dbReference type="GO" id="GO:0018423">
    <property type="term" value="F:protein C-terminal leucine carboxyl O-methyltransferase activity"/>
    <property type="evidence" value="ECO:0007669"/>
    <property type="project" value="UniProtKB-EC"/>
</dbReference>
<protein>
    <recommendedName>
        <fullName evidence="6">Leucine carboxyl methyltransferase 1</fullName>
        <ecNumber evidence="6">2.1.1.233</ecNumber>
    </recommendedName>
</protein>
<evidence type="ECO:0000313" key="8">
    <source>
        <dbReference type="EMBL" id="CAE0432138.1"/>
    </source>
</evidence>
<evidence type="ECO:0000256" key="7">
    <source>
        <dbReference type="PIRSR" id="PIRSR016305-1"/>
    </source>
</evidence>
<evidence type="ECO:0000256" key="3">
    <source>
        <dbReference type="ARBA" id="ARBA00022603"/>
    </source>
</evidence>
<accession>A0A7S3PF42</accession>
<comment type="catalytic activity">
    <reaction evidence="1 6">
        <text>[phosphatase 2A protein]-C-terminal L-leucine + S-adenosyl-L-methionine = [phosphatase 2A protein]-C-terminal L-leucine methyl ester + S-adenosyl-L-homocysteine</text>
        <dbReference type="Rhea" id="RHEA:48544"/>
        <dbReference type="Rhea" id="RHEA-COMP:12134"/>
        <dbReference type="Rhea" id="RHEA-COMP:12135"/>
        <dbReference type="ChEBI" id="CHEBI:57856"/>
        <dbReference type="ChEBI" id="CHEBI:59789"/>
        <dbReference type="ChEBI" id="CHEBI:90516"/>
        <dbReference type="ChEBI" id="CHEBI:90517"/>
        <dbReference type="EC" id="2.1.1.233"/>
    </reaction>
</comment>
<proteinExistence type="inferred from homology"/>
<evidence type="ECO:0000256" key="6">
    <source>
        <dbReference type="PIRNR" id="PIRNR016305"/>
    </source>
</evidence>
<dbReference type="GO" id="GO:0009966">
    <property type="term" value="P:regulation of signal transduction"/>
    <property type="evidence" value="ECO:0007669"/>
    <property type="project" value="UniProtKB-ARBA"/>
</dbReference>
<sequence length="328" mass="36835">METESEWDSPVEATSDDAALSKLSAISKGYYKDDFMSLLIGGNRQSKRSPLINRGYFARVAARDMVVSMFLERTKGKCQIVSLGAGSDTAYFRLKSEGRQPTFFAEIDLPAVVLRKMKILCQSERVLQLAGLSKEDVQLGAENALCVKGVDYALASADLRDINSFEHVLKTKCGLDFSLPTLFISECVLVYLEPTESAGVISWIAEKFKCAAMFVYEQIRPDDAFGQVMMKNLESRGCALKGLKSHVSTLAQIERFESRGWTKCECLDMNDIYYKCLDKEIVTKAEKLEIFDEFEEWHLMQAHYCVVLATNVTRGSCVLEDLRLHPSS</sequence>
<dbReference type="PANTHER" id="PTHR13600">
    <property type="entry name" value="LEUCINE CARBOXYL METHYLTRANSFERASE"/>
    <property type="match status" value="1"/>
</dbReference>
<name>A0A7S3PF42_9STRA</name>
<dbReference type="AlphaFoldDB" id="A0A7S3PF42"/>
<dbReference type="GO" id="GO:0032259">
    <property type="term" value="P:methylation"/>
    <property type="evidence" value="ECO:0007669"/>
    <property type="project" value="UniProtKB-KW"/>
</dbReference>
<evidence type="ECO:0000256" key="5">
    <source>
        <dbReference type="ARBA" id="ARBA00022691"/>
    </source>
</evidence>